<feature type="region of interest" description="Disordered" evidence="1">
    <location>
        <begin position="1"/>
        <end position="26"/>
    </location>
</feature>
<evidence type="ECO:0000313" key="2">
    <source>
        <dbReference type="EMBL" id="GJF00832.1"/>
    </source>
</evidence>
<organism evidence="2 3">
    <name type="scientific">Phanerochaete sordida</name>
    <dbReference type="NCBI Taxonomy" id="48140"/>
    <lineage>
        <taxon>Eukaryota</taxon>
        <taxon>Fungi</taxon>
        <taxon>Dikarya</taxon>
        <taxon>Basidiomycota</taxon>
        <taxon>Agaricomycotina</taxon>
        <taxon>Agaricomycetes</taxon>
        <taxon>Polyporales</taxon>
        <taxon>Phanerochaetaceae</taxon>
        <taxon>Phanerochaete</taxon>
    </lineage>
</organism>
<accession>A0A9P3GTH5</accession>
<comment type="caution">
    <text evidence="2">The sequence shown here is derived from an EMBL/GenBank/DDBJ whole genome shotgun (WGS) entry which is preliminary data.</text>
</comment>
<feature type="compositionally biased region" description="Basic and acidic residues" evidence="1">
    <location>
        <begin position="1"/>
        <end position="17"/>
    </location>
</feature>
<feature type="region of interest" description="Disordered" evidence="1">
    <location>
        <begin position="116"/>
        <end position="170"/>
    </location>
</feature>
<feature type="region of interest" description="Disordered" evidence="1">
    <location>
        <begin position="62"/>
        <end position="90"/>
    </location>
</feature>
<keyword evidence="3" id="KW-1185">Reference proteome</keyword>
<evidence type="ECO:0000313" key="3">
    <source>
        <dbReference type="Proteomes" id="UP000703269"/>
    </source>
</evidence>
<dbReference type="EMBL" id="BPQB01000211">
    <property type="protein sequence ID" value="GJF00832.1"/>
    <property type="molecule type" value="Genomic_DNA"/>
</dbReference>
<dbReference type="Proteomes" id="UP000703269">
    <property type="component" value="Unassembled WGS sequence"/>
</dbReference>
<reference evidence="2 3" key="1">
    <citation type="submission" date="2021-08" db="EMBL/GenBank/DDBJ databases">
        <title>Draft Genome Sequence of Phanerochaete sordida strain YK-624.</title>
        <authorList>
            <person name="Mori T."/>
            <person name="Dohra H."/>
            <person name="Suzuki T."/>
            <person name="Kawagishi H."/>
            <person name="Hirai H."/>
        </authorList>
    </citation>
    <scope>NUCLEOTIDE SEQUENCE [LARGE SCALE GENOMIC DNA]</scope>
    <source>
        <strain evidence="2 3">YK-624</strain>
    </source>
</reference>
<evidence type="ECO:0000256" key="1">
    <source>
        <dbReference type="SAM" id="MobiDB-lite"/>
    </source>
</evidence>
<feature type="compositionally biased region" description="Basic residues" evidence="1">
    <location>
        <begin position="129"/>
        <end position="138"/>
    </location>
</feature>
<feature type="compositionally biased region" description="Basic residues" evidence="1">
    <location>
        <begin position="161"/>
        <end position="170"/>
    </location>
</feature>
<feature type="compositionally biased region" description="Basic and acidic residues" evidence="1">
    <location>
        <begin position="142"/>
        <end position="160"/>
    </location>
</feature>
<protein>
    <submittedName>
        <fullName evidence="2">Uncharacterized protein</fullName>
    </submittedName>
</protein>
<gene>
    <name evidence="2" type="ORF">PsYK624_171330</name>
</gene>
<dbReference type="AlphaFoldDB" id="A0A9P3GTH5"/>
<feature type="compositionally biased region" description="Basic and acidic residues" evidence="1">
    <location>
        <begin position="66"/>
        <end position="75"/>
    </location>
</feature>
<sequence length="170" mass="18683">MRDGADARLRDERRPPDDGAALSPASLAATSSVVSAAWYAARGKCSLNNSSRAVLTVCTRTLPPCDDPRRPDRDLFPSQPSPGDRSEVQRSSAFVRLRKYVPARVVAKAYENAVSPRTARNGPTTALLRLRRGRRSPRGRPSVHEDVERPSAVRRADGARGCRRRRGNVL</sequence>
<proteinExistence type="predicted"/>
<name>A0A9P3GTH5_9APHY</name>